<keyword evidence="5 7" id="KW-1133">Transmembrane helix</keyword>
<dbReference type="InterPro" id="IPR005524">
    <property type="entry name" value="DUF318"/>
</dbReference>
<dbReference type="Proteomes" id="UP001428290">
    <property type="component" value="Unassembled WGS sequence"/>
</dbReference>
<feature type="transmembrane region" description="Helical" evidence="7">
    <location>
        <begin position="293"/>
        <end position="314"/>
    </location>
</feature>
<evidence type="ECO:0000256" key="4">
    <source>
        <dbReference type="ARBA" id="ARBA00022692"/>
    </source>
</evidence>
<comment type="similarity">
    <text evidence="2">Belongs to the UPF0718 family.</text>
</comment>
<dbReference type="PANTHER" id="PTHR34184:SF4">
    <property type="entry name" value="UPF0718 PROTEIN YCGR"/>
    <property type="match status" value="1"/>
</dbReference>
<proteinExistence type="inferred from homology"/>
<accession>A0ABP9X0K2</accession>
<dbReference type="EMBL" id="BAABRU010000009">
    <property type="protein sequence ID" value="GAA5528972.1"/>
    <property type="molecule type" value="Genomic_DNA"/>
</dbReference>
<dbReference type="Pfam" id="PF03773">
    <property type="entry name" value="ArsP_1"/>
    <property type="match status" value="1"/>
</dbReference>
<feature type="transmembrane region" description="Helical" evidence="7">
    <location>
        <begin position="335"/>
        <end position="357"/>
    </location>
</feature>
<evidence type="ECO:0000256" key="6">
    <source>
        <dbReference type="ARBA" id="ARBA00023136"/>
    </source>
</evidence>
<dbReference type="InterPro" id="IPR052923">
    <property type="entry name" value="UPF0718"/>
</dbReference>
<organism evidence="8 9">
    <name type="scientific">Herpetosiphon gulosus</name>
    <dbReference type="NCBI Taxonomy" id="1973496"/>
    <lineage>
        <taxon>Bacteria</taxon>
        <taxon>Bacillati</taxon>
        <taxon>Chloroflexota</taxon>
        <taxon>Chloroflexia</taxon>
        <taxon>Herpetosiphonales</taxon>
        <taxon>Herpetosiphonaceae</taxon>
        <taxon>Herpetosiphon</taxon>
    </lineage>
</organism>
<evidence type="ECO:0000256" key="5">
    <source>
        <dbReference type="ARBA" id="ARBA00022989"/>
    </source>
</evidence>
<evidence type="ECO:0000256" key="3">
    <source>
        <dbReference type="ARBA" id="ARBA00022475"/>
    </source>
</evidence>
<protein>
    <submittedName>
        <fullName evidence="8">Two-component membrane permease complex subunit SMU_747c</fullName>
    </submittedName>
</protein>
<evidence type="ECO:0000256" key="1">
    <source>
        <dbReference type="ARBA" id="ARBA00004651"/>
    </source>
</evidence>
<feature type="transmembrane region" description="Helical" evidence="7">
    <location>
        <begin position="57"/>
        <end position="80"/>
    </location>
</feature>
<keyword evidence="3" id="KW-1003">Cell membrane</keyword>
<evidence type="ECO:0000256" key="7">
    <source>
        <dbReference type="SAM" id="Phobius"/>
    </source>
</evidence>
<feature type="transmembrane region" description="Helical" evidence="7">
    <location>
        <begin position="16"/>
        <end position="37"/>
    </location>
</feature>
<name>A0ABP9X0K2_9CHLR</name>
<evidence type="ECO:0000313" key="8">
    <source>
        <dbReference type="EMBL" id="GAA5528972.1"/>
    </source>
</evidence>
<reference evidence="8 9" key="1">
    <citation type="submission" date="2024-02" db="EMBL/GenBank/DDBJ databases">
        <title>Herpetosiphon gulosus NBRC 112829.</title>
        <authorList>
            <person name="Ichikawa N."/>
            <person name="Katano-Makiyama Y."/>
            <person name="Hidaka K."/>
        </authorList>
    </citation>
    <scope>NUCLEOTIDE SEQUENCE [LARGE SCALE GENOMIC DNA]</scope>
    <source>
        <strain evidence="8 9">NBRC 112829</strain>
    </source>
</reference>
<comment type="subcellular location">
    <subcellularLocation>
        <location evidence="1">Cell membrane</location>
        <topology evidence="1">Multi-pass membrane protein</topology>
    </subcellularLocation>
</comment>
<gene>
    <name evidence="8" type="ORF">Hgul01_02775</name>
</gene>
<feature type="transmembrane region" description="Helical" evidence="7">
    <location>
        <begin position="92"/>
        <end position="116"/>
    </location>
</feature>
<dbReference type="RefSeq" id="WP_345722589.1">
    <property type="nucleotide sequence ID" value="NZ_BAABRU010000009.1"/>
</dbReference>
<feature type="transmembrane region" description="Helical" evidence="7">
    <location>
        <begin position="128"/>
        <end position="147"/>
    </location>
</feature>
<keyword evidence="4 7" id="KW-0812">Transmembrane</keyword>
<comment type="caution">
    <text evidence="8">The sequence shown here is derived from an EMBL/GenBank/DDBJ whole genome shotgun (WGS) entry which is preliminary data.</text>
</comment>
<feature type="transmembrane region" description="Helical" evidence="7">
    <location>
        <begin position="159"/>
        <end position="181"/>
    </location>
</feature>
<dbReference type="PANTHER" id="PTHR34184">
    <property type="entry name" value="UPF0718 PROTEIN YCGR"/>
    <property type="match status" value="1"/>
</dbReference>
<evidence type="ECO:0000313" key="9">
    <source>
        <dbReference type="Proteomes" id="UP001428290"/>
    </source>
</evidence>
<keyword evidence="9" id="KW-1185">Reference proteome</keyword>
<feature type="transmembrane region" description="Helical" evidence="7">
    <location>
        <begin position="265"/>
        <end position="287"/>
    </location>
</feature>
<keyword evidence="6 7" id="KW-0472">Membrane</keyword>
<evidence type="ECO:0000256" key="2">
    <source>
        <dbReference type="ARBA" id="ARBA00006386"/>
    </source>
</evidence>
<sequence>MAVVSVDVQPKTQRKWLLFFAPLIGILGLWLASGWLVPSNLAPLTNKLQGLVTTFQGIFIEALPFLSAGVIVSVLIGEFVKPQHLASFVPQNAFGASIFGSLLGLLFPVCECGAIPTSRRLLRKGAPASMGIAFALAAPVVNPIVLISTSIAFGDVRWALARVSFTIIIALTIGLIIGAGIKREAILTPLSLTPDDEHDHSHCDHDHGACDHSHEQPKGRLAGLIAHGSVEFFEMAQYLVMGSLLAATMQTFIPQSALLTLNDSGIGFFAPLLGIVVLMLVAVLLSVCSTVDAFLALSFLGLFHPGAVMAFLVFGPMIDIKSTLMLTTTFRRSAVLAMVVLAALFAIIAGLISYVVLI</sequence>